<gene>
    <name evidence="1" type="ORF">GOODEAATRI_010205</name>
</gene>
<dbReference type="EMBL" id="JAHRIO010010587">
    <property type="protein sequence ID" value="MEQ2161497.1"/>
    <property type="molecule type" value="Genomic_DNA"/>
</dbReference>
<organism evidence="1 2">
    <name type="scientific">Goodea atripinnis</name>
    <dbReference type="NCBI Taxonomy" id="208336"/>
    <lineage>
        <taxon>Eukaryota</taxon>
        <taxon>Metazoa</taxon>
        <taxon>Chordata</taxon>
        <taxon>Craniata</taxon>
        <taxon>Vertebrata</taxon>
        <taxon>Euteleostomi</taxon>
        <taxon>Actinopterygii</taxon>
        <taxon>Neopterygii</taxon>
        <taxon>Teleostei</taxon>
        <taxon>Neoteleostei</taxon>
        <taxon>Acanthomorphata</taxon>
        <taxon>Ovalentaria</taxon>
        <taxon>Atherinomorphae</taxon>
        <taxon>Cyprinodontiformes</taxon>
        <taxon>Goodeidae</taxon>
        <taxon>Goodea</taxon>
    </lineage>
</organism>
<keyword evidence="2" id="KW-1185">Reference proteome</keyword>
<protein>
    <submittedName>
        <fullName evidence="1">Uncharacterized protein</fullName>
    </submittedName>
</protein>
<evidence type="ECO:0000313" key="1">
    <source>
        <dbReference type="EMBL" id="MEQ2161497.1"/>
    </source>
</evidence>
<comment type="caution">
    <text evidence="1">The sequence shown here is derived from an EMBL/GenBank/DDBJ whole genome shotgun (WGS) entry which is preliminary data.</text>
</comment>
<name>A0ABV0MQY6_9TELE</name>
<dbReference type="Proteomes" id="UP001476798">
    <property type="component" value="Unassembled WGS sequence"/>
</dbReference>
<accession>A0ABV0MQY6</accession>
<sequence length="100" mass="11349">MPFKIHPSTVYTSLSLHRHGDAGAYLRHIMGTWRGPMHARGEHTNSMQKDPRLRFKPMTFSLQGNSDSHSCSLKASDVGRRKIVNKQHHKDQGTCKLKQG</sequence>
<reference evidence="1 2" key="1">
    <citation type="submission" date="2021-06" db="EMBL/GenBank/DDBJ databases">
        <authorList>
            <person name="Palmer J.M."/>
        </authorList>
    </citation>
    <scope>NUCLEOTIDE SEQUENCE [LARGE SCALE GENOMIC DNA]</scope>
    <source>
        <strain evidence="1 2">GA_2019</strain>
        <tissue evidence="1">Muscle</tissue>
    </source>
</reference>
<proteinExistence type="predicted"/>
<evidence type="ECO:0000313" key="2">
    <source>
        <dbReference type="Proteomes" id="UP001476798"/>
    </source>
</evidence>